<feature type="compositionally biased region" description="Polar residues" evidence="1">
    <location>
        <begin position="1"/>
        <end position="11"/>
    </location>
</feature>
<dbReference type="Gene3D" id="3.40.50.360">
    <property type="match status" value="1"/>
</dbReference>
<dbReference type="EMBL" id="AP023356">
    <property type="protein sequence ID" value="BCJ46509.1"/>
    <property type="molecule type" value="Genomic_DNA"/>
</dbReference>
<dbReference type="Pfam" id="PF03358">
    <property type="entry name" value="FMN_red"/>
    <property type="match status" value="1"/>
</dbReference>
<evidence type="ECO:0000259" key="2">
    <source>
        <dbReference type="Pfam" id="PF03358"/>
    </source>
</evidence>
<dbReference type="PANTHER" id="PTHR30543:SF21">
    <property type="entry name" value="NAD(P)H-DEPENDENT FMN REDUCTASE LOT6"/>
    <property type="match status" value="1"/>
</dbReference>
<organism evidence="3 4">
    <name type="scientific">Actinoplanes ianthinogenes</name>
    <dbReference type="NCBI Taxonomy" id="122358"/>
    <lineage>
        <taxon>Bacteria</taxon>
        <taxon>Bacillati</taxon>
        <taxon>Actinomycetota</taxon>
        <taxon>Actinomycetes</taxon>
        <taxon>Micromonosporales</taxon>
        <taxon>Micromonosporaceae</taxon>
        <taxon>Actinoplanes</taxon>
    </lineage>
</organism>
<dbReference type="Proteomes" id="UP000676967">
    <property type="component" value="Chromosome"/>
</dbReference>
<dbReference type="InterPro" id="IPR005025">
    <property type="entry name" value="FMN_Rdtase-like_dom"/>
</dbReference>
<evidence type="ECO:0000313" key="3">
    <source>
        <dbReference type="EMBL" id="BCJ46509.1"/>
    </source>
</evidence>
<feature type="domain" description="NADPH-dependent FMN reductase-like" evidence="2">
    <location>
        <begin position="29"/>
        <end position="163"/>
    </location>
</feature>
<dbReference type="InterPro" id="IPR050712">
    <property type="entry name" value="NAD(P)H-dep_reductase"/>
</dbReference>
<dbReference type="SUPFAM" id="SSF52218">
    <property type="entry name" value="Flavoproteins"/>
    <property type="match status" value="1"/>
</dbReference>
<accession>A0ABM7M4E8</accession>
<name>A0ABM7M4E8_9ACTN</name>
<proteinExistence type="predicted"/>
<gene>
    <name evidence="3" type="ORF">Aiant_71660</name>
</gene>
<protein>
    <recommendedName>
        <fullName evidence="2">NADPH-dependent FMN reductase-like domain-containing protein</fullName>
    </recommendedName>
</protein>
<evidence type="ECO:0000313" key="4">
    <source>
        <dbReference type="Proteomes" id="UP000676967"/>
    </source>
</evidence>
<feature type="region of interest" description="Disordered" evidence="1">
    <location>
        <begin position="1"/>
        <end position="23"/>
    </location>
</feature>
<reference evidence="3 4" key="1">
    <citation type="submission" date="2020-08" db="EMBL/GenBank/DDBJ databases">
        <title>Whole genome shotgun sequence of Actinoplanes ianthinogenes NBRC 13996.</title>
        <authorList>
            <person name="Komaki H."/>
            <person name="Tamura T."/>
        </authorList>
    </citation>
    <scope>NUCLEOTIDE SEQUENCE [LARGE SCALE GENOMIC DNA]</scope>
    <source>
        <strain evidence="3 4">NBRC 13996</strain>
    </source>
</reference>
<dbReference type="InterPro" id="IPR029039">
    <property type="entry name" value="Flavoprotein-like_sf"/>
</dbReference>
<keyword evidence="4" id="KW-1185">Reference proteome</keyword>
<sequence>MVLMTDTNLATRPTVPTDPDQHSTEPLHLAVIAGSVRDQRMSRAVAEWAAFRAATDQVEVDLIDCAEADLPDDGALRPGGSSPSGVAARIDAADAFLIVTPEYNHSYPAGLKRLIDWHYREWMFKPAAILSYGVQGGLLAAEHLRGVFAELHVVTTRRVVGLSRPWEHLGPVGFDPPAAGGRGLRRGPARAQLVGDDPADRPARPPLRPMTALLAGCPRPTRCRCRLRPAGVCLPGHEVASR</sequence>
<dbReference type="PANTHER" id="PTHR30543">
    <property type="entry name" value="CHROMATE REDUCTASE"/>
    <property type="match status" value="1"/>
</dbReference>
<evidence type="ECO:0000256" key="1">
    <source>
        <dbReference type="SAM" id="MobiDB-lite"/>
    </source>
</evidence>